<dbReference type="Pfam" id="PF21170">
    <property type="entry name" value="FAN1_TPR"/>
    <property type="match status" value="1"/>
</dbReference>
<keyword evidence="7 8" id="KW-0464">Manganese</keyword>
<dbReference type="InterPro" id="IPR033315">
    <property type="entry name" value="Fan1-like"/>
</dbReference>
<dbReference type="GO" id="GO:0004528">
    <property type="term" value="F:phosphodiesterase I activity"/>
    <property type="evidence" value="ECO:0007669"/>
    <property type="project" value="UniProtKB-EC"/>
</dbReference>
<dbReference type="InterPro" id="IPR049132">
    <property type="entry name" value="FAN1-like_euk"/>
</dbReference>
<dbReference type="PANTHER" id="PTHR15749">
    <property type="entry name" value="FANCONI-ASSOCIATED NUCLEASE 1"/>
    <property type="match status" value="1"/>
</dbReference>
<evidence type="ECO:0000256" key="1">
    <source>
        <dbReference type="ARBA" id="ARBA00000983"/>
    </source>
</evidence>
<dbReference type="Gene3D" id="3.40.1350.10">
    <property type="match status" value="1"/>
</dbReference>
<dbReference type="GO" id="GO:0046872">
    <property type="term" value="F:metal ion binding"/>
    <property type="evidence" value="ECO:0007669"/>
    <property type="project" value="UniProtKB-KW"/>
</dbReference>
<keyword evidence="11" id="KW-1185">Reference proteome</keyword>
<comment type="cofactor">
    <cofactor evidence="8">
        <name>Mg(2+)</name>
        <dbReference type="ChEBI" id="CHEBI:18420"/>
    </cofactor>
    <cofactor evidence="8">
        <name>Mn(2+)</name>
        <dbReference type="ChEBI" id="CHEBI:29035"/>
    </cofactor>
</comment>
<evidence type="ECO:0000256" key="6">
    <source>
        <dbReference type="ARBA" id="ARBA00022842"/>
    </source>
</evidence>
<sequence length="474" mass="55027">MSRLASFQALFTLYAPREMCSTLVADQPGLVLTQNLLFTLLRMDQGVVQFPAPNPCQNIISIYDSKDELMAYVEAKETETQLFGFIHNNKFTEAYECASEAREKLINSCEDSRAKAASLPIYLRRFTTFEVLMRCTICGTEVLERQKKYAIAISWQRFLLKTPELKPFCSSRRGALWDRLALNLHAHMKEREEALQEIEEGMNDDAVADKDKLMLQDRAIKISNRDFLEKIVVMEPIKKEICGITLAKDLGDSRINRFVLKDPDGRFVECGVEEVVRKHYIENEGFSSGVHAEGSIWHTVLGLLFYDILFDHNVENVWFSELQTNPVDLNSKSLYYNRRERFDERFKWVELAAEEELAETIRATWNAQKSLETSEINWELFEDVEHFLEFFFCCPRLGLLSVLKRIIMDYRNCRSGFPDLTTWNTLTRTIAVIEVKGPGDRLSTKQRLWLDFFSKQSIRAEVCHVIARSNLDLR</sequence>
<dbReference type="AlphaFoldDB" id="A0AAD5RC89"/>
<dbReference type="GO" id="GO:0017108">
    <property type="term" value="F:5'-flap endonuclease activity"/>
    <property type="evidence" value="ECO:0007669"/>
    <property type="project" value="TreeGrafter"/>
</dbReference>
<keyword evidence="8" id="KW-0227">DNA damage</keyword>
<keyword evidence="8" id="KW-0539">Nucleus</keyword>
<keyword evidence="6 8" id="KW-0460">Magnesium</keyword>
<evidence type="ECO:0000256" key="2">
    <source>
        <dbReference type="ARBA" id="ARBA00005533"/>
    </source>
</evidence>
<comment type="catalytic activity">
    <reaction evidence="1 8">
        <text>Hydrolytically removes 5'-nucleotides successively from the 3'-hydroxy termini of 3'-hydroxy-terminated oligonucleotides.</text>
        <dbReference type="EC" id="3.1.4.1"/>
    </reaction>
</comment>
<organism evidence="10 11">
    <name type="scientific">Parelaphostrongylus tenuis</name>
    <name type="common">Meningeal worm</name>
    <dbReference type="NCBI Taxonomy" id="148309"/>
    <lineage>
        <taxon>Eukaryota</taxon>
        <taxon>Metazoa</taxon>
        <taxon>Ecdysozoa</taxon>
        <taxon>Nematoda</taxon>
        <taxon>Chromadorea</taxon>
        <taxon>Rhabditida</taxon>
        <taxon>Rhabditina</taxon>
        <taxon>Rhabditomorpha</taxon>
        <taxon>Strongyloidea</taxon>
        <taxon>Metastrongylidae</taxon>
        <taxon>Parelaphostrongylus</taxon>
    </lineage>
</organism>
<evidence type="ECO:0000256" key="7">
    <source>
        <dbReference type="ARBA" id="ARBA00023211"/>
    </source>
</evidence>
<comment type="caution">
    <text evidence="10">The sequence shown here is derived from an EMBL/GenBank/DDBJ whole genome shotgun (WGS) entry which is preliminary data.</text>
</comment>
<dbReference type="SMART" id="SM00990">
    <property type="entry name" value="VRR_NUC"/>
    <property type="match status" value="1"/>
</dbReference>
<protein>
    <recommendedName>
        <fullName evidence="8">Fanconi-associated nuclease</fullName>
        <ecNumber evidence="8">3.1.4.1</ecNumber>
    </recommendedName>
</protein>
<dbReference type="GO" id="GO:0070336">
    <property type="term" value="F:flap-structured DNA binding"/>
    <property type="evidence" value="ECO:0007669"/>
    <property type="project" value="TreeGrafter"/>
</dbReference>
<dbReference type="GO" id="GO:0008409">
    <property type="term" value="F:5'-3' exonuclease activity"/>
    <property type="evidence" value="ECO:0007669"/>
    <property type="project" value="TreeGrafter"/>
</dbReference>
<dbReference type="Pfam" id="PF08774">
    <property type="entry name" value="VRR_NUC"/>
    <property type="match status" value="1"/>
</dbReference>
<evidence type="ECO:0000256" key="4">
    <source>
        <dbReference type="ARBA" id="ARBA00022723"/>
    </source>
</evidence>
<comment type="function">
    <text evidence="8">Nuclease required for the repair of DNA interstrand cross-links (ICL). Acts as a 5'-3' exonuclease that anchors at a cut end of DNA and cleaves DNA successively at every third nucleotide, allowing to excise an ICL from one strand through flanking incisions.</text>
</comment>
<dbReference type="PANTHER" id="PTHR15749:SF4">
    <property type="entry name" value="FANCONI-ASSOCIATED NUCLEASE 1"/>
    <property type="match status" value="1"/>
</dbReference>
<evidence type="ECO:0000256" key="8">
    <source>
        <dbReference type="RuleBase" id="RU365033"/>
    </source>
</evidence>
<keyword evidence="4 8" id="KW-0479">Metal-binding</keyword>
<proteinExistence type="inferred from homology"/>
<dbReference type="Proteomes" id="UP001196413">
    <property type="component" value="Unassembled WGS sequence"/>
</dbReference>
<comment type="similarity">
    <text evidence="2 8">Belongs to the FAN1 family.</text>
</comment>
<keyword evidence="5 8" id="KW-0378">Hydrolase</keyword>
<keyword evidence="3 8" id="KW-0540">Nuclease</keyword>
<evidence type="ECO:0000256" key="5">
    <source>
        <dbReference type="ARBA" id="ARBA00022801"/>
    </source>
</evidence>
<gene>
    <name evidence="10" type="ORF">KIN20_035873</name>
</gene>
<reference evidence="10" key="1">
    <citation type="submission" date="2021-06" db="EMBL/GenBank/DDBJ databases">
        <title>Parelaphostrongylus tenuis whole genome reference sequence.</title>
        <authorList>
            <person name="Garwood T.J."/>
            <person name="Larsen P.A."/>
            <person name="Fountain-Jones N.M."/>
            <person name="Garbe J.R."/>
            <person name="Macchietto M.G."/>
            <person name="Kania S.A."/>
            <person name="Gerhold R.W."/>
            <person name="Richards J.E."/>
            <person name="Wolf T.M."/>
        </authorList>
    </citation>
    <scope>NUCLEOTIDE SEQUENCE</scope>
    <source>
        <strain evidence="10">MNPRO001-30</strain>
        <tissue evidence="10">Meninges</tissue>
    </source>
</reference>
<comment type="subcellular location">
    <subcellularLocation>
        <location evidence="8">Nucleus</location>
    </subcellularLocation>
</comment>
<dbReference type="GO" id="GO:0036297">
    <property type="term" value="P:interstrand cross-link repair"/>
    <property type="evidence" value="ECO:0007669"/>
    <property type="project" value="InterPro"/>
</dbReference>
<keyword evidence="8" id="KW-0234">DNA repair</keyword>
<dbReference type="InterPro" id="IPR014883">
    <property type="entry name" value="VRR_NUC"/>
</dbReference>
<name>A0AAD5RC89_PARTN</name>
<dbReference type="CDD" id="cd22326">
    <property type="entry name" value="FAN1-like"/>
    <property type="match status" value="1"/>
</dbReference>
<evidence type="ECO:0000259" key="9">
    <source>
        <dbReference type="SMART" id="SM00990"/>
    </source>
</evidence>
<dbReference type="GO" id="GO:0005634">
    <property type="term" value="C:nucleus"/>
    <property type="evidence" value="ECO:0007669"/>
    <property type="project" value="UniProtKB-SubCell"/>
</dbReference>
<evidence type="ECO:0000313" key="10">
    <source>
        <dbReference type="EMBL" id="KAJ1373470.1"/>
    </source>
</evidence>
<dbReference type="InterPro" id="IPR011856">
    <property type="entry name" value="tRNA_endonuc-like_dom_sf"/>
</dbReference>
<dbReference type="EMBL" id="JAHQIW010007294">
    <property type="protein sequence ID" value="KAJ1373470.1"/>
    <property type="molecule type" value="Genomic_DNA"/>
</dbReference>
<evidence type="ECO:0000313" key="11">
    <source>
        <dbReference type="Proteomes" id="UP001196413"/>
    </source>
</evidence>
<feature type="domain" description="VRR-NUC" evidence="9">
    <location>
        <begin position="352"/>
        <end position="467"/>
    </location>
</feature>
<dbReference type="EC" id="3.1.4.1" evidence="8"/>
<evidence type="ECO:0000256" key="3">
    <source>
        <dbReference type="ARBA" id="ARBA00022722"/>
    </source>
</evidence>
<accession>A0AAD5RC89</accession>
<dbReference type="InterPro" id="IPR049126">
    <property type="entry name" value="FAN1-like_TPR"/>
</dbReference>